<evidence type="ECO:0000259" key="2">
    <source>
        <dbReference type="PROSITE" id="PS51194"/>
    </source>
</evidence>
<dbReference type="Pfam" id="PF00271">
    <property type="entry name" value="Helicase_C"/>
    <property type="match status" value="1"/>
</dbReference>
<keyword evidence="3" id="KW-0067">ATP-binding</keyword>
<evidence type="ECO:0000313" key="3">
    <source>
        <dbReference type="EMBL" id="AIF23099.1"/>
    </source>
</evidence>
<dbReference type="GO" id="GO:0004386">
    <property type="term" value="F:helicase activity"/>
    <property type="evidence" value="ECO:0007669"/>
    <property type="project" value="UniProtKB-KW"/>
</dbReference>
<dbReference type="SUPFAM" id="SSF49299">
    <property type="entry name" value="PKD domain"/>
    <property type="match status" value="1"/>
</dbReference>
<dbReference type="Gene3D" id="2.60.40.10">
    <property type="entry name" value="Immunoglobulins"/>
    <property type="match status" value="1"/>
</dbReference>
<dbReference type="CDD" id="cd00146">
    <property type="entry name" value="PKD"/>
    <property type="match status" value="1"/>
</dbReference>
<dbReference type="InterPro" id="IPR035986">
    <property type="entry name" value="PKD_dom_sf"/>
</dbReference>
<proteinExistence type="predicted"/>
<keyword evidence="3" id="KW-0347">Helicase</keyword>
<reference evidence="3" key="1">
    <citation type="journal article" date="2014" name="Genome Biol. Evol.">
        <title>Pangenome evidence for extensive interdomain horizontal transfer affecting lineage core and shell genes in uncultured planktonic thaumarchaeota and euryarchaeota.</title>
        <authorList>
            <person name="Deschamps P."/>
            <person name="Zivanovic Y."/>
            <person name="Moreira D."/>
            <person name="Rodriguez-Valera F."/>
            <person name="Lopez-Garcia P."/>
        </authorList>
    </citation>
    <scope>NUCLEOTIDE SEQUENCE</scope>
</reference>
<dbReference type="PANTHER" id="PTHR47396:SF1">
    <property type="entry name" value="ATP-DEPENDENT HELICASE IRC3-RELATED"/>
    <property type="match status" value="1"/>
</dbReference>
<keyword evidence="3" id="KW-0378">Hydrolase</keyword>
<dbReference type="SMART" id="SM00490">
    <property type="entry name" value="HELICc"/>
    <property type="match status" value="1"/>
</dbReference>
<protein>
    <submittedName>
        <fullName evidence="3">DNA or RNA helicases of superfamily II</fullName>
    </submittedName>
</protein>
<sequence>MCTQASTEFSHIYDQIGAVELLNLTNYYGGGRRPLDLILNDKPGTHIVITNRHHFFKWLKEDKKKEKGKRLKRFDAFKDSQYFKFIRKNTIAIIIDEAHEVTGETYQDFLAAMGFNFSGTIESRKNINTNNIVLIGLTATAYKGSGLEEQKTEGEDDPDLSDFLDFDKENDLDYFKKLNRPTKLIHKIFGGVYIPNPQENTEKSRPIPVIDIPITAHVGDSIKISGINSFDNNVQIKSYSWKIVSFHAEPFPTEQAEFYHKFSDHGTHTIILTVTNQNDISETDSSVIQILPKNKKSKISGTGSLEDNVEFYKILEKSKVLCKVIHGVIDGPHLNMKDSEIDNWRRNRLSAKDDDAITLALEYNQKICEIVSKCITTYGKKRVLLFAHTVKHSQELMLILRVKYKLTAASVDGGTNPGVRRKIVKEFIDGKIQVLCNFGVFTTGFDVPKIDTLLICREVGRNALYTQMIGRGQRGENAGGTQNLWLITSQFPKPNCQQEQKLKLGWEALASTWEKFPDEIKDDLGLGTWDYEEKYVSEPKEKESIKDTHQIKIEPIEELELECQTCHIRKKGLKDNLEFYGYDQAYTPSLVKDALKQKTFPRHCKDCRKIRNVAKKSQDEVVRYVAENHEFNPHFLIAMFFANMIKSEKHWQGRQAKLRDLVDYLEGKWYYNIPRDDFDMDHPIIRKLERDKILEIDKYLNLKFRKIIDPISMKKFYKN</sequence>
<organism evidence="3">
    <name type="scientific">uncultured marine thaumarchaeote SAT1000_12_G12</name>
    <dbReference type="NCBI Taxonomy" id="1456380"/>
    <lineage>
        <taxon>Archaea</taxon>
        <taxon>Nitrososphaerota</taxon>
        <taxon>environmental samples</taxon>
    </lineage>
</organism>
<name>A0A075I551_9ARCH</name>
<dbReference type="PANTHER" id="PTHR47396">
    <property type="entry name" value="TYPE I RESTRICTION ENZYME ECOKI R PROTEIN"/>
    <property type="match status" value="1"/>
</dbReference>
<feature type="domain" description="Helicase C-terminal" evidence="2">
    <location>
        <begin position="362"/>
        <end position="524"/>
    </location>
</feature>
<dbReference type="PROSITE" id="PS51192">
    <property type="entry name" value="HELICASE_ATP_BIND_1"/>
    <property type="match status" value="1"/>
</dbReference>
<feature type="domain" description="Helicase ATP-binding" evidence="1">
    <location>
        <begin position="1"/>
        <end position="159"/>
    </location>
</feature>
<evidence type="ECO:0000259" key="1">
    <source>
        <dbReference type="PROSITE" id="PS51192"/>
    </source>
</evidence>
<dbReference type="InterPro" id="IPR014001">
    <property type="entry name" value="Helicase_ATP-bd"/>
</dbReference>
<dbReference type="GO" id="GO:0005829">
    <property type="term" value="C:cytosol"/>
    <property type="evidence" value="ECO:0007669"/>
    <property type="project" value="TreeGrafter"/>
</dbReference>
<dbReference type="AlphaFoldDB" id="A0A075I551"/>
<dbReference type="PROSITE" id="PS51194">
    <property type="entry name" value="HELICASE_CTER"/>
    <property type="match status" value="1"/>
</dbReference>
<dbReference type="InterPro" id="IPR001650">
    <property type="entry name" value="Helicase_C-like"/>
</dbReference>
<dbReference type="Gene3D" id="3.40.50.300">
    <property type="entry name" value="P-loop containing nucleotide triphosphate hydrolases"/>
    <property type="match status" value="1"/>
</dbReference>
<keyword evidence="3" id="KW-0547">Nucleotide-binding</keyword>
<dbReference type="InterPro" id="IPR013783">
    <property type="entry name" value="Ig-like_fold"/>
</dbReference>
<dbReference type="InterPro" id="IPR027417">
    <property type="entry name" value="P-loop_NTPase"/>
</dbReference>
<dbReference type="InterPro" id="IPR050742">
    <property type="entry name" value="Helicase_Restrict-Modif_Enz"/>
</dbReference>
<dbReference type="GO" id="GO:0140097">
    <property type="term" value="F:catalytic activity, acting on DNA"/>
    <property type="evidence" value="ECO:0007669"/>
    <property type="project" value="UniProtKB-ARBA"/>
</dbReference>
<dbReference type="SUPFAM" id="SSF52540">
    <property type="entry name" value="P-loop containing nucleoside triphosphate hydrolases"/>
    <property type="match status" value="1"/>
</dbReference>
<accession>A0A075I551</accession>
<dbReference type="EMBL" id="KF901222">
    <property type="protein sequence ID" value="AIF23099.1"/>
    <property type="molecule type" value="Genomic_DNA"/>
</dbReference>